<organism evidence="1 2">
    <name type="scientific">Parasponia andersonii</name>
    <name type="common">Sponia andersonii</name>
    <dbReference type="NCBI Taxonomy" id="3476"/>
    <lineage>
        <taxon>Eukaryota</taxon>
        <taxon>Viridiplantae</taxon>
        <taxon>Streptophyta</taxon>
        <taxon>Embryophyta</taxon>
        <taxon>Tracheophyta</taxon>
        <taxon>Spermatophyta</taxon>
        <taxon>Magnoliopsida</taxon>
        <taxon>eudicotyledons</taxon>
        <taxon>Gunneridae</taxon>
        <taxon>Pentapetalae</taxon>
        <taxon>rosids</taxon>
        <taxon>fabids</taxon>
        <taxon>Rosales</taxon>
        <taxon>Cannabaceae</taxon>
        <taxon>Parasponia</taxon>
    </lineage>
</organism>
<comment type="caution">
    <text evidence="1">The sequence shown here is derived from an EMBL/GenBank/DDBJ whole genome shotgun (WGS) entry which is preliminary data.</text>
</comment>
<keyword evidence="2" id="KW-1185">Reference proteome</keyword>
<reference evidence="2" key="1">
    <citation type="submission" date="2016-06" db="EMBL/GenBank/DDBJ databases">
        <title>Parallel loss of symbiosis genes in relatives of nitrogen-fixing non-legume Parasponia.</title>
        <authorList>
            <person name="Van Velzen R."/>
            <person name="Holmer R."/>
            <person name="Bu F."/>
            <person name="Rutten L."/>
            <person name="Van Zeijl A."/>
            <person name="Liu W."/>
            <person name="Santuari L."/>
            <person name="Cao Q."/>
            <person name="Sharma T."/>
            <person name="Shen D."/>
            <person name="Roswanjaya Y."/>
            <person name="Wardhani T."/>
            <person name="Kalhor M.S."/>
            <person name="Jansen J."/>
            <person name="Van den Hoogen J."/>
            <person name="Gungor B."/>
            <person name="Hartog M."/>
            <person name="Hontelez J."/>
            <person name="Verver J."/>
            <person name="Yang W.-C."/>
            <person name="Schijlen E."/>
            <person name="Repin R."/>
            <person name="Schilthuizen M."/>
            <person name="Schranz E."/>
            <person name="Heidstra R."/>
            <person name="Miyata K."/>
            <person name="Fedorova E."/>
            <person name="Kohlen W."/>
            <person name="Bisseling T."/>
            <person name="Smit S."/>
            <person name="Geurts R."/>
        </authorList>
    </citation>
    <scope>NUCLEOTIDE SEQUENCE [LARGE SCALE GENOMIC DNA]</scope>
    <source>
        <strain evidence="2">cv. WU1-14</strain>
    </source>
</reference>
<evidence type="ECO:0000313" key="1">
    <source>
        <dbReference type="EMBL" id="PON59197.1"/>
    </source>
</evidence>
<name>A0A2P5CDW3_PARAD</name>
<sequence>MNMMLTMVSHLPFSLDTWVITKHLQSQFDASALNQFRQDEQSHIAMVGHQITASSQLAGPNDLVAPNNHELEEAVNLVTKECIRFRSEEAAASKGLGVSLFRTLGLR</sequence>
<dbReference type="Proteomes" id="UP000237105">
    <property type="component" value="Unassembled WGS sequence"/>
</dbReference>
<dbReference type="AlphaFoldDB" id="A0A2P5CDW3"/>
<gene>
    <name evidence="1" type="ORF">PanWU01x14_161240</name>
</gene>
<accession>A0A2P5CDW3</accession>
<proteinExistence type="predicted"/>
<dbReference type="EMBL" id="JXTB01000142">
    <property type="protein sequence ID" value="PON59197.1"/>
    <property type="molecule type" value="Genomic_DNA"/>
</dbReference>
<evidence type="ECO:0000313" key="2">
    <source>
        <dbReference type="Proteomes" id="UP000237105"/>
    </source>
</evidence>
<protein>
    <submittedName>
        <fullName evidence="1">Uncharacterized protein</fullName>
    </submittedName>
</protein>